<dbReference type="Gene3D" id="3.10.180.10">
    <property type="entry name" value="2,3-Dihydroxybiphenyl 1,2-Dioxygenase, domain 1"/>
    <property type="match status" value="1"/>
</dbReference>
<sequence>MRPFTIKQIDHLVLRVRDLPRSVAFYTELLGCTVSRVREDLGMVHLATGAAMIDLVTLDGPLGQPGGAAPGVEGRNLHHFCLRIEPFDEAALTAYLEAAGVKVEPAEKRYGAEGEGLSLYCYDPDGNQVELKGPVTSGG</sequence>
<accession>A0A1X1A9Q7</accession>
<gene>
    <name evidence="1" type="ORF">BGP82_01975</name>
</gene>
<dbReference type="SUPFAM" id="SSF54593">
    <property type="entry name" value="Glyoxalase/Bleomycin resistance protein/Dihydroxybiphenyl dioxygenase"/>
    <property type="match status" value="1"/>
</dbReference>
<name>A0A1X1A9Q7_PSEPU</name>
<comment type="caution">
    <text evidence="1">The sequence shown here is derived from an EMBL/GenBank/DDBJ whole genome shotgun (WGS) entry which is preliminary data.</text>
</comment>
<dbReference type="CDD" id="cd07253">
    <property type="entry name" value="GLOD5"/>
    <property type="match status" value="1"/>
</dbReference>
<dbReference type="PANTHER" id="PTHR21366:SF14">
    <property type="entry name" value="GLYOXALASE DOMAIN-CONTAINING PROTEIN 5"/>
    <property type="match status" value="1"/>
</dbReference>
<dbReference type="PROSITE" id="PS51819">
    <property type="entry name" value="VOC"/>
    <property type="match status" value="1"/>
</dbReference>
<dbReference type="Pfam" id="PF00903">
    <property type="entry name" value="Glyoxalase"/>
    <property type="match status" value="1"/>
</dbReference>
<dbReference type="Proteomes" id="UP000237378">
    <property type="component" value="Unassembled WGS sequence"/>
</dbReference>
<reference evidence="1 2" key="2">
    <citation type="submission" date="2018-03" db="EMBL/GenBank/DDBJ databases">
        <title>Draft genome of Pseudomonas putida strain KH-18-2.</title>
        <authorList>
            <person name="Yoshizawa S."/>
            <person name="Khan N.H."/>
            <person name="Nishimura M."/>
            <person name="Chiura H.X."/>
            <person name="Ogura Y."/>
            <person name="Hayashi T."/>
            <person name="Kogure K."/>
        </authorList>
    </citation>
    <scope>NUCLEOTIDE SEQUENCE [LARGE SCALE GENOMIC DNA]</scope>
    <source>
        <strain evidence="1 2">KH-18-2</strain>
    </source>
</reference>
<protein>
    <submittedName>
        <fullName evidence="1">Lactoylglutathione lyase</fullName>
    </submittedName>
</protein>
<organism evidence="1 2">
    <name type="scientific">Pseudomonas putida</name>
    <name type="common">Arthrobacter siderocapsulatus</name>
    <dbReference type="NCBI Taxonomy" id="303"/>
    <lineage>
        <taxon>Bacteria</taxon>
        <taxon>Pseudomonadati</taxon>
        <taxon>Pseudomonadota</taxon>
        <taxon>Gammaproteobacteria</taxon>
        <taxon>Pseudomonadales</taxon>
        <taxon>Pseudomonadaceae</taxon>
        <taxon>Pseudomonas</taxon>
    </lineage>
</organism>
<evidence type="ECO:0000313" key="2">
    <source>
        <dbReference type="Proteomes" id="UP000237378"/>
    </source>
</evidence>
<dbReference type="PANTHER" id="PTHR21366">
    <property type="entry name" value="GLYOXALASE FAMILY PROTEIN"/>
    <property type="match status" value="1"/>
</dbReference>
<dbReference type="RefSeq" id="WP_021783134.1">
    <property type="nucleotide sequence ID" value="NZ_CP047152.1"/>
</dbReference>
<proteinExistence type="predicted"/>
<dbReference type="GO" id="GO:0016829">
    <property type="term" value="F:lyase activity"/>
    <property type="evidence" value="ECO:0007669"/>
    <property type="project" value="UniProtKB-KW"/>
</dbReference>
<dbReference type="InterPro" id="IPR050383">
    <property type="entry name" value="GlyoxalaseI/FosfomycinResist"/>
</dbReference>
<dbReference type="EMBL" id="MING01000019">
    <property type="protein sequence ID" value="POG13249.1"/>
    <property type="molecule type" value="Genomic_DNA"/>
</dbReference>
<dbReference type="AlphaFoldDB" id="A0A1X1A9Q7"/>
<reference evidence="1 2" key="1">
    <citation type="submission" date="2016-08" db="EMBL/GenBank/DDBJ databases">
        <authorList>
            <person name="Seilhamer J.J."/>
        </authorList>
    </citation>
    <scope>NUCLEOTIDE SEQUENCE [LARGE SCALE GENOMIC DNA]</scope>
    <source>
        <strain evidence="1 2">KH-18-2</strain>
    </source>
</reference>
<dbReference type="InterPro" id="IPR037523">
    <property type="entry name" value="VOC_core"/>
</dbReference>
<evidence type="ECO:0000313" key="1">
    <source>
        <dbReference type="EMBL" id="POG13249.1"/>
    </source>
</evidence>
<keyword evidence="1" id="KW-0456">Lyase</keyword>
<dbReference type="InterPro" id="IPR004360">
    <property type="entry name" value="Glyas_Fos-R_dOase_dom"/>
</dbReference>
<dbReference type="InterPro" id="IPR029068">
    <property type="entry name" value="Glyas_Bleomycin-R_OHBP_Dase"/>
</dbReference>